<comment type="catalytic activity">
    <reaction evidence="7">
        <text>a medium-chain fatty acyl-CoA + H2O = a medium-chain fatty acid + CoA + H(+)</text>
        <dbReference type="Rhea" id="RHEA:68184"/>
        <dbReference type="ChEBI" id="CHEBI:15377"/>
        <dbReference type="ChEBI" id="CHEBI:15378"/>
        <dbReference type="ChEBI" id="CHEBI:57287"/>
        <dbReference type="ChEBI" id="CHEBI:59558"/>
        <dbReference type="ChEBI" id="CHEBI:90546"/>
    </reaction>
</comment>
<feature type="domain" description="Thioesterase" evidence="8">
    <location>
        <begin position="51"/>
        <end position="125"/>
    </location>
</feature>
<dbReference type="InterPro" id="IPR003736">
    <property type="entry name" value="PAAI_dom"/>
</dbReference>
<name>A0A7W7Y2N1_9BACT</name>
<comment type="catalytic activity">
    <reaction evidence="2">
        <text>a fatty acyl-CoA + H2O = a fatty acid + CoA + H(+)</text>
        <dbReference type="Rhea" id="RHEA:16781"/>
        <dbReference type="ChEBI" id="CHEBI:15377"/>
        <dbReference type="ChEBI" id="CHEBI:15378"/>
        <dbReference type="ChEBI" id="CHEBI:28868"/>
        <dbReference type="ChEBI" id="CHEBI:57287"/>
        <dbReference type="ChEBI" id="CHEBI:77636"/>
        <dbReference type="EC" id="3.1.2.20"/>
    </reaction>
</comment>
<dbReference type="SUPFAM" id="SSF54637">
    <property type="entry name" value="Thioesterase/thiol ester dehydrase-isomerase"/>
    <property type="match status" value="1"/>
</dbReference>
<dbReference type="PANTHER" id="PTHR43240:SF20">
    <property type="entry name" value="MEDIUM_LONG-CHAIN ACYL-COA THIOESTERASE YIGI"/>
    <property type="match status" value="1"/>
</dbReference>
<evidence type="ECO:0000313" key="10">
    <source>
        <dbReference type="Proteomes" id="UP000528322"/>
    </source>
</evidence>
<evidence type="ECO:0000256" key="7">
    <source>
        <dbReference type="ARBA" id="ARBA00048062"/>
    </source>
</evidence>
<dbReference type="CDD" id="cd03443">
    <property type="entry name" value="PaaI_thioesterase"/>
    <property type="match status" value="1"/>
</dbReference>
<evidence type="ECO:0000313" key="9">
    <source>
        <dbReference type="EMBL" id="MBB5020975.1"/>
    </source>
</evidence>
<keyword evidence="1" id="KW-0378">Hydrolase</keyword>
<dbReference type="Pfam" id="PF03061">
    <property type="entry name" value="4HBT"/>
    <property type="match status" value="1"/>
</dbReference>
<dbReference type="NCBIfam" id="TIGR00369">
    <property type="entry name" value="unchar_dom_1"/>
    <property type="match status" value="1"/>
</dbReference>
<dbReference type="GO" id="GO:0047617">
    <property type="term" value="F:fatty acyl-CoA hydrolase activity"/>
    <property type="evidence" value="ECO:0007669"/>
    <property type="project" value="UniProtKB-EC"/>
</dbReference>
<dbReference type="PANTHER" id="PTHR43240">
    <property type="entry name" value="1,4-DIHYDROXY-2-NAPHTHOYL-COA THIOESTERASE 1"/>
    <property type="match status" value="1"/>
</dbReference>
<reference evidence="9 10" key="1">
    <citation type="submission" date="2020-08" db="EMBL/GenBank/DDBJ databases">
        <title>Genomic Encyclopedia of Type Strains, Phase IV (KMG-IV): sequencing the most valuable type-strain genomes for metagenomic binning, comparative biology and taxonomic classification.</title>
        <authorList>
            <person name="Goeker M."/>
        </authorList>
    </citation>
    <scope>NUCLEOTIDE SEQUENCE [LARGE SCALE GENOMIC DNA]</scope>
    <source>
        <strain evidence="9 10">DSM 22071</strain>
    </source>
</reference>
<dbReference type="EC" id="3.1.2.20" evidence="5"/>
<comment type="catalytic activity">
    <reaction evidence="3">
        <text>a long-chain fatty acyl-CoA + H2O = a long-chain fatty acid + CoA + H(+)</text>
        <dbReference type="Rhea" id="RHEA:67680"/>
        <dbReference type="ChEBI" id="CHEBI:15377"/>
        <dbReference type="ChEBI" id="CHEBI:15378"/>
        <dbReference type="ChEBI" id="CHEBI:57287"/>
        <dbReference type="ChEBI" id="CHEBI:57560"/>
        <dbReference type="ChEBI" id="CHEBI:83139"/>
    </reaction>
</comment>
<accession>A0A7W7Y2N1</accession>
<protein>
    <recommendedName>
        <fullName evidence="6">Medium/long-chain acyl-CoA thioesterase YigI</fullName>
        <ecNumber evidence="5">3.1.2.20</ecNumber>
    </recommendedName>
</protein>
<dbReference type="Proteomes" id="UP000528322">
    <property type="component" value="Unassembled WGS sequence"/>
</dbReference>
<keyword evidence="10" id="KW-1185">Reference proteome</keyword>
<evidence type="ECO:0000256" key="2">
    <source>
        <dbReference type="ARBA" id="ARBA00035880"/>
    </source>
</evidence>
<comment type="caution">
    <text evidence="9">The sequence shown here is derived from an EMBL/GenBank/DDBJ whole genome shotgun (WGS) entry which is preliminary data.</text>
</comment>
<evidence type="ECO:0000256" key="1">
    <source>
        <dbReference type="ARBA" id="ARBA00022801"/>
    </source>
</evidence>
<sequence>MNTESYLAMIANGNSGANPLLESLGIEVVKMGPQEVQFRLKSTPDMQQGAGLVGGGVLATLADEAMAHLCLFHLGGEKATVTLELTMRYIRSAKPGDIIVARAFRVKMGRTVMHVEADILREEDQCLLARSQAVFMAVS</sequence>
<evidence type="ECO:0000256" key="5">
    <source>
        <dbReference type="ARBA" id="ARBA00038894"/>
    </source>
</evidence>
<comment type="similarity">
    <text evidence="4">Belongs to the YigI thioesterase family.</text>
</comment>
<gene>
    <name evidence="9" type="ORF">HNR37_000278</name>
</gene>
<evidence type="ECO:0000256" key="3">
    <source>
        <dbReference type="ARBA" id="ARBA00036002"/>
    </source>
</evidence>
<dbReference type="AlphaFoldDB" id="A0A7W7Y2N1"/>
<proteinExistence type="inferred from homology"/>
<organism evidence="9 10">
    <name type="scientific">Desulfurispira natronophila</name>
    <dbReference type="NCBI Taxonomy" id="682562"/>
    <lineage>
        <taxon>Bacteria</taxon>
        <taxon>Pseudomonadati</taxon>
        <taxon>Chrysiogenota</taxon>
        <taxon>Chrysiogenia</taxon>
        <taxon>Chrysiogenales</taxon>
        <taxon>Chrysiogenaceae</taxon>
        <taxon>Desulfurispira</taxon>
    </lineage>
</organism>
<dbReference type="RefSeq" id="WP_183728732.1">
    <property type="nucleotide sequence ID" value="NZ_JACHID010000001.1"/>
</dbReference>
<evidence type="ECO:0000256" key="4">
    <source>
        <dbReference type="ARBA" id="ARBA00038381"/>
    </source>
</evidence>
<dbReference type="InterPro" id="IPR029069">
    <property type="entry name" value="HotDog_dom_sf"/>
</dbReference>
<dbReference type="Gene3D" id="3.10.129.10">
    <property type="entry name" value="Hotdog Thioesterase"/>
    <property type="match status" value="1"/>
</dbReference>
<dbReference type="InterPro" id="IPR006683">
    <property type="entry name" value="Thioestr_dom"/>
</dbReference>
<evidence type="ECO:0000259" key="8">
    <source>
        <dbReference type="Pfam" id="PF03061"/>
    </source>
</evidence>
<evidence type="ECO:0000256" key="6">
    <source>
        <dbReference type="ARBA" id="ARBA00040062"/>
    </source>
</evidence>
<dbReference type="EMBL" id="JACHID010000001">
    <property type="protein sequence ID" value="MBB5020975.1"/>
    <property type="molecule type" value="Genomic_DNA"/>
</dbReference>